<gene>
    <name evidence="2" type="ORF">PHYBLDRAFT_140697</name>
</gene>
<keyword evidence="3" id="KW-1185">Reference proteome</keyword>
<evidence type="ECO:0000256" key="1">
    <source>
        <dbReference type="SAM" id="Phobius"/>
    </source>
</evidence>
<keyword evidence="1" id="KW-1133">Transmembrane helix</keyword>
<evidence type="ECO:0000313" key="3">
    <source>
        <dbReference type="Proteomes" id="UP000077315"/>
    </source>
</evidence>
<organism evidence="2 3">
    <name type="scientific">Phycomyces blakesleeanus (strain ATCC 8743b / DSM 1359 / FGSC 10004 / NBRC 33097 / NRRL 1555)</name>
    <dbReference type="NCBI Taxonomy" id="763407"/>
    <lineage>
        <taxon>Eukaryota</taxon>
        <taxon>Fungi</taxon>
        <taxon>Fungi incertae sedis</taxon>
        <taxon>Mucoromycota</taxon>
        <taxon>Mucoromycotina</taxon>
        <taxon>Mucoromycetes</taxon>
        <taxon>Mucorales</taxon>
        <taxon>Phycomycetaceae</taxon>
        <taxon>Phycomyces</taxon>
    </lineage>
</organism>
<sequence length="287" mass="32874">MVLQSFRNKYEKRRRRRDFYNSPKIISQKRLVEIQQHRYWHHLCWRERLELENLENKSSSKKPLILFIGDQGTGAGFQIKAFRKCSGKWKQNIHGEAVNICITNECKTSQSCILCFSPLTSPRIPGKKEGSYKVNKGTFLCINLRCITVKNRCSSSPRDALLALAIALVGLGSVIFGAAPSPFYNVSQITAEIIQKLHLTSVHEETAWQLRCSFRAPSTIRNYSWKYNSGSSYVKFDEGVQEFLETLFIRGTSGNVQLPSFDDRPVFVDPSSGILKYGNETYHMVRF</sequence>
<keyword evidence="1" id="KW-0472">Membrane</keyword>
<feature type="transmembrane region" description="Helical" evidence="1">
    <location>
        <begin position="160"/>
        <end position="179"/>
    </location>
</feature>
<dbReference type="VEuPathDB" id="FungiDB:PHYBLDRAFT_140697"/>
<dbReference type="RefSeq" id="XP_018296674.1">
    <property type="nucleotide sequence ID" value="XM_018430446.1"/>
</dbReference>
<dbReference type="GeneID" id="28991352"/>
<keyword evidence="1" id="KW-0812">Transmembrane</keyword>
<protein>
    <submittedName>
        <fullName evidence="2">Uncharacterized protein</fullName>
    </submittedName>
</protein>
<dbReference type="OrthoDB" id="2289379at2759"/>
<dbReference type="Proteomes" id="UP000077315">
    <property type="component" value="Unassembled WGS sequence"/>
</dbReference>
<evidence type="ECO:0000313" key="2">
    <source>
        <dbReference type="EMBL" id="OAD78634.1"/>
    </source>
</evidence>
<dbReference type="InParanoid" id="A0A167PW00"/>
<dbReference type="EMBL" id="KV440973">
    <property type="protein sequence ID" value="OAD78634.1"/>
    <property type="molecule type" value="Genomic_DNA"/>
</dbReference>
<name>A0A167PW00_PHYB8</name>
<dbReference type="AlphaFoldDB" id="A0A167PW00"/>
<dbReference type="STRING" id="763407.A0A167PW00"/>
<proteinExistence type="predicted"/>
<accession>A0A167PW00</accession>
<reference evidence="3" key="1">
    <citation type="submission" date="2015-06" db="EMBL/GenBank/DDBJ databases">
        <title>Expansion of signal transduction pathways in fungi by whole-genome duplication.</title>
        <authorList>
            <consortium name="DOE Joint Genome Institute"/>
            <person name="Corrochano L.M."/>
            <person name="Kuo A."/>
            <person name="Marcet-Houben M."/>
            <person name="Polaino S."/>
            <person name="Salamov A."/>
            <person name="Villalobos J.M."/>
            <person name="Alvarez M.I."/>
            <person name="Avalos J."/>
            <person name="Benito E.P."/>
            <person name="Benoit I."/>
            <person name="Burger G."/>
            <person name="Camino L.P."/>
            <person name="Canovas D."/>
            <person name="Cerda-Olmedo E."/>
            <person name="Cheng J.-F."/>
            <person name="Dominguez A."/>
            <person name="Elias M."/>
            <person name="Eslava A.P."/>
            <person name="Glaser F."/>
            <person name="Grimwood J."/>
            <person name="Gutierrez G."/>
            <person name="Heitman J."/>
            <person name="Henrissat B."/>
            <person name="Iturriaga E.A."/>
            <person name="Lang B.F."/>
            <person name="Lavin J.L."/>
            <person name="Lee S."/>
            <person name="Li W."/>
            <person name="Lindquist E."/>
            <person name="Lopez-Garcia S."/>
            <person name="Luque E.M."/>
            <person name="Marcos A.T."/>
            <person name="Martin J."/>
            <person name="McCluskey K."/>
            <person name="Medina H.R."/>
            <person name="Miralles-Duran A."/>
            <person name="Miyazaki A."/>
            <person name="Munoz-Torres E."/>
            <person name="Oguiza J.A."/>
            <person name="Ohm R."/>
            <person name="Olmedo M."/>
            <person name="Orejas M."/>
            <person name="Ortiz-Castellanos L."/>
            <person name="Pisabarro A.G."/>
            <person name="Rodriguez-Romero J."/>
            <person name="Ruiz-Herrera J."/>
            <person name="Ruiz-Vazquez R."/>
            <person name="Sanz C."/>
            <person name="Schackwitz W."/>
            <person name="Schmutz J."/>
            <person name="Shahriari M."/>
            <person name="Shelest E."/>
            <person name="Silva-Franco F."/>
            <person name="Soanes D."/>
            <person name="Syed K."/>
            <person name="Tagua V.G."/>
            <person name="Talbot N.J."/>
            <person name="Thon M."/>
            <person name="De vries R.P."/>
            <person name="Wiebenga A."/>
            <person name="Yadav J.S."/>
            <person name="Braun E.L."/>
            <person name="Baker S."/>
            <person name="Garre V."/>
            <person name="Horwitz B."/>
            <person name="Torres-Martinez S."/>
            <person name="Idnurm A."/>
            <person name="Herrera-Estrella A."/>
            <person name="Gabaldon T."/>
            <person name="Grigoriev I.V."/>
        </authorList>
    </citation>
    <scope>NUCLEOTIDE SEQUENCE [LARGE SCALE GENOMIC DNA]</scope>
    <source>
        <strain evidence="3">NRRL 1555(-)</strain>
    </source>
</reference>